<evidence type="ECO:0000256" key="1">
    <source>
        <dbReference type="ARBA" id="ARBA00003184"/>
    </source>
</evidence>
<dbReference type="Gene3D" id="3.90.190.20">
    <property type="entry name" value="Mur ligase, C-terminal domain"/>
    <property type="match status" value="1"/>
</dbReference>
<comment type="catalytic activity">
    <reaction evidence="11">
        <text>[L-4-(L-arginin-2-N-yl)aspartate](n)-L-aspartate + L-arginine + ATP = [L-4-(L-arginin-2-N-yl)aspartate](n+1) + ADP + phosphate + H(+)</text>
        <dbReference type="Rhea" id="RHEA:23888"/>
        <dbReference type="Rhea" id="RHEA-COMP:13732"/>
        <dbReference type="Rhea" id="RHEA-COMP:13733"/>
        <dbReference type="ChEBI" id="CHEBI:15378"/>
        <dbReference type="ChEBI" id="CHEBI:30616"/>
        <dbReference type="ChEBI" id="CHEBI:32682"/>
        <dbReference type="ChEBI" id="CHEBI:43474"/>
        <dbReference type="ChEBI" id="CHEBI:137986"/>
        <dbReference type="ChEBI" id="CHEBI:137990"/>
        <dbReference type="ChEBI" id="CHEBI:456216"/>
        <dbReference type="EC" id="6.3.2.30"/>
    </reaction>
</comment>
<dbReference type="PANTHER" id="PTHR23135">
    <property type="entry name" value="MUR LIGASE FAMILY MEMBER"/>
    <property type="match status" value="1"/>
</dbReference>
<dbReference type="SUPFAM" id="SSF56059">
    <property type="entry name" value="Glutathione synthetase ATP-binding domain-like"/>
    <property type="match status" value="1"/>
</dbReference>
<evidence type="ECO:0000256" key="10">
    <source>
        <dbReference type="ARBA" id="ARBA00031353"/>
    </source>
</evidence>
<evidence type="ECO:0000256" key="8">
    <source>
        <dbReference type="ARBA" id="ARBA00022741"/>
    </source>
</evidence>
<proteinExistence type="inferred from homology"/>
<dbReference type="Pfam" id="PF08245">
    <property type="entry name" value="Mur_ligase_M"/>
    <property type="match status" value="1"/>
</dbReference>
<evidence type="ECO:0000313" key="15">
    <source>
        <dbReference type="EMBL" id="SHN06447.1"/>
    </source>
</evidence>
<evidence type="ECO:0000256" key="5">
    <source>
        <dbReference type="ARBA" id="ARBA00013005"/>
    </source>
</evidence>
<dbReference type="PANTHER" id="PTHR23135:SF18">
    <property type="entry name" value="CYANOPHYCIN SYNTHETASE"/>
    <property type="match status" value="1"/>
</dbReference>
<organism evidence="15 16">
    <name type="scientific">Duganella sacchari</name>
    <dbReference type="NCBI Taxonomy" id="551987"/>
    <lineage>
        <taxon>Bacteria</taxon>
        <taxon>Pseudomonadati</taxon>
        <taxon>Pseudomonadota</taxon>
        <taxon>Betaproteobacteria</taxon>
        <taxon>Burkholderiales</taxon>
        <taxon>Oxalobacteraceae</taxon>
        <taxon>Telluria group</taxon>
        <taxon>Duganella</taxon>
    </lineage>
</organism>
<dbReference type="GO" id="GO:0071161">
    <property type="term" value="F:cyanophycin synthetase activity (L-arginine-adding)"/>
    <property type="evidence" value="ECO:0007669"/>
    <property type="project" value="UniProtKB-EC"/>
</dbReference>
<dbReference type="SUPFAM" id="SSF53244">
    <property type="entry name" value="MurD-like peptide ligases, peptide-binding domain"/>
    <property type="match status" value="1"/>
</dbReference>
<evidence type="ECO:0000313" key="16">
    <source>
        <dbReference type="Proteomes" id="UP000184339"/>
    </source>
</evidence>
<comment type="function">
    <text evidence="1">Catalyzes the ATP-dependent polymerization of arginine and aspartate to multi-L-arginyl-poly-L-aspartic acid (cyanophycin; a water-insoluble reserve polymer).</text>
</comment>
<protein>
    <recommendedName>
        <fullName evidence="6">Cyanophycin synthetase</fullName>
        <ecNumber evidence="5">6.3.2.29</ecNumber>
        <ecNumber evidence="4">6.3.2.30</ecNumber>
    </recommendedName>
    <alternativeName>
        <fullName evidence="10">Cyanophycin synthase</fullName>
    </alternativeName>
</protein>
<evidence type="ECO:0000256" key="11">
    <source>
        <dbReference type="ARBA" id="ARBA00048094"/>
    </source>
</evidence>
<keyword evidence="7" id="KW-0436">Ligase</keyword>
<dbReference type="InterPro" id="IPR011761">
    <property type="entry name" value="ATP-grasp"/>
</dbReference>
<comment type="similarity">
    <text evidence="2">In the C-terminal section; belongs to the MurCDEF family.</text>
</comment>
<dbReference type="GO" id="GO:0005524">
    <property type="term" value="F:ATP binding"/>
    <property type="evidence" value="ECO:0007669"/>
    <property type="project" value="UniProtKB-UniRule"/>
</dbReference>
<dbReference type="InterPro" id="IPR036565">
    <property type="entry name" value="Mur-like_cat_sf"/>
</dbReference>
<dbReference type="InterPro" id="IPR036615">
    <property type="entry name" value="Mur_ligase_C_dom_sf"/>
</dbReference>
<dbReference type="PROSITE" id="PS50975">
    <property type="entry name" value="ATP_GRASP"/>
    <property type="match status" value="1"/>
</dbReference>
<feature type="domain" description="ATP-grasp" evidence="14">
    <location>
        <begin position="224"/>
        <end position="477"/>
    </location>
</feature>
<dbReference type="Pfam" id="PF02875">
    <property type="entry name" value="Mur_ligase_C"/>
    <property type="match status" value="1"/>
</dbReference>
<dbReference type="NCBIfam" id="NF010623">
    <property type="entry name" value="PRK14016.1"/>
    <property type="match status" value="1"/>
</dbReference>
<keyword evidence="9 13" id="KW-0067">ATP-binding</keyword>
<dbReference type="EC" id="6.3.2.29" evidence="5"/>
<keyword evidence="16" id="KW-1185">Reference proteome</keyword>
<dbReference type="OrthoDB" id="9803907at2"/>
<evidence type="ECO:0000259" key="14">
    <source>
        <dbReference type="PROSITE" id="PS50975"/>
    </source>
</evidence>
<dbReference type="Pfam" id="PF18921">
    <property type="entry name" value="Cyanophycin_syn"/>
    <property type="match status" value="1"/>
</dbReference>
<dbReference type="NCBIfam" id="TIGR02068">
    <property type="entry name" value="cya_phycin_syn"/>
    <property type="match status" value="1"/>
</dbReference>
<evidence type="ECO:0000256" key="6">
    <source>
        <dbReference type="ARBA" id="ARBA00022036"/>
    </source>
</evidence>
<dbReference type="STRING" id="551987.SAMN05192549_104131"/>
<sequence>MNIIEQRVLRGPNLYSSQPCVLTVLDLGELQHVSTASVPGLNDRLLAMLPSLYDHRGPVGKYAGFVQSLKEGTSLAHLTEHLAITLQCLAGTPVNLGRTHEVADVPGRYRVVCAYELEQVAVDAVELAVALAHGLATGDHAVEQKLNEGLAELRDLAERQAIGTSSGAIVRAARRQGIPVARLTPEANMFLLGWGAQQKRLQATITGDTGHIAVEIACDKQLTKTLLQEAGVPVPEGVTVRSVEQAQRAARQLGGLVTLKPLDGNHGRGVTTRCGTPEEVETAFERAREHGRTIIVERYIKGDDYRIFVAGERVVAAALRRPPTVVGDGTSTIRQLVEQENRNPARGEGHTNILTRIPLDGLSATELAEQGLDFDSVPAPQQRVRLRGNANLSSGGTAEDVTDRLPPQTLSMCVRAVRKIGLDVAGIDLVCEDISVPLDGRNGAIIEINAAPGIRMHEYPSAGKPRDAGTAIVESMFGNSDGRIPVIAITGTNGKTTTTLMIEHTLRQAGIATGCTTTEGVSINGQPVAQGDCTGYWSARTVLSAPEVEFAVLETARGGILKRGLAFDRCDVAVLLNVSDDHLGMDGVDTVKQLARVKAVVVETASRAVVLNAEDERCVAIGASLSPQVEIIYFSCQAAHPVLQAHLQRGGRAAWLESGALMLADGKSTQRLLAAADMPSTLGGCAQHNIANGLAAAAALMANELSAPMIVAGLRTFVSDARNNPMRSNVYDVGGVQVIADYAHNPAAFSALAATARAMTAQRTVAIVTSPGDRRDEHFKQIGQICAQGFDNAVFYEWTSEHRGRQRGERAGIMFEAASNARGSSDGIYIDSDPAEALRRGLALCRPGDVLLYCCGASVSELVEALRPVDPASAERIGETLAQV</sequence>
<dbReference type="GO" id="GO:0071160">
    <property type="term" value="F:cyanophycin synthetase activity (L-aspartate-adding)"/>
    <property type="evidence" value="ECO:0007669"/>
    <property type="project" value="UniProtKB-EC"/>
</dbReference>
<gene>
    <name evidence="15" type="ORF">SAMN05192549_104131</name>
</gene>
<evidence type="ECO:0000256" key="13">
    <source>
        <dbReference type="PROSITE-ProRule" id="PRU00409"/>
    </source>
</evidence>
<reference evidence="16" key="1">
    <citation type="submission" date="2016-11" db="EMBL/GenBank/DDBJ databases">
        <authorList>
            <person name="Varghese N."/>
            <person name="Submissions S."/>
        </authorList>
    </citation>
    <scope>NUCLEOTIDE SEQUENCE [LARGE SCALE GENOMIC DNA]</scope>
    <source>
        <strain evidence="16">Sac-22</strain>
    </source>
</reference>
<dbReference type="RefSeq" id="WP_072783932.1">
    <property type="nucleotide sequence ID" value="NZ_FRCX01000004.1"/>
</dbReference>
<dbReference type="AlphaFoldDB" id="A0A1M7NSI6"/>
<dbReference type="Gene3D" id="3.30.470.20">
    <property type="entry name" value="ATP-grasp fold, B domain"/>
    <property type="match status" value="2"/>
</dbReference>
<dbReference type="InterPro" id="IPR011810">
    <property type="entry name" value="Cya_phycin_syn"/>
</dbReference>
<keyword evidence="8 13" id="KW-0547">Nucleotide-binding</keyword>
<evidence type="ECO:0000256" key="12">
    <source>
        <dbReference type="ARBA" id="ARBA00048425"/>
    </source>
</evidence>
<evidence type="ECO:0000256" key="9">
    <source>
        <dbReference type="ARBA" id="ARBA00022840"/>
    </source>
</evidence>
<dbReference type="GO" id="GO:0046872">
    <property type="term" value="F:metal ion binding"/>
    <property type="evidence" value="ECO:0007669"/>
    <property type="project" value="InterPro"/>
</dbReference>
<accession>A0A1M7NSI6</accession>
<comment type="catalytic activity">
    <reaction evidence="12">
        <text>[L-4-(L-arginin-2-N-yl)aspartate](n) + L-aspartate + ATP = [L-4-(L-arginin-2-N-yl)aspartate](n)-L-aspartate + ADP + phosphate + H(+)</text>
        <dbReference type="Rhea" id="RHEA:13277"/>
        <dbReference type="Rhea" id="RHEA-COMP:13728"/>
        <dbReference type="Rhea" id="RHEA-COMP:13733"/>
        <dbReference type="ChEBI" id="CHEBI:15378"/>
        <dbReference type="ChEBI" id="CHEBI:29991"/>
        <dbReference type="ChEBI" id="CHEBI:30616"/>
        <dbReference type="ChEBI" id="CHEBI:43474"/>
        <dbReference type="ChEBI" id="CHEBI:137986"/>
        <dbReference type="ChEBI" id="CHEBI:137990"/>
        <dbReference type="ChEBI" id="CHEBI:456216"/>
        <dbReference type="EC" id="6.3.2.29"/>
    </reaction>
</comment>
<dbReference type="InterPro" id="IPR013221">
    <property type="entry name" value="Mur_ligase_cen"/>
</dbReference>
<evidence type="ECO:0000256" key="7">
    <source>
        <dbReference type="ARBA" id="ARBA00022598"/>
    </source>
</evidence>
<dbReference type="Gene3D" id="3.40.1190.10">
    <property type="entry name" value="Mur-like, catalytic domain"/>
    <property type="match status" value="1"/>
</dbReference>
<dbReference type="InterPro" id="IPR004101">
    <property type="entry name" value="Mur_ligase_C"/>
</dbReference>
<dbReference type="InterPro" id="IPR044019">
    <property type="entry name" value="Cyanophycin_syn_N"/>
</dbReference>
<evidence type="ECO:0000256" key="2">
    <source>
        <dbReference type="ARBA" id="ARBA00009060"/>
    </source>
</evidence>
<evidence type="ECO:0000256" key="4">
    <source>
        <dbReference type="ARBA" id="ARBA00012968"/>
    </source>
</evidence>
<comment type="subunit">
    <text evidence="3">Homodimer.</text>
</comment>
<evidence type="ECO:0000256" key="3">
    <source>
        <dbReference type="ARBA" id="ARBA00011738"/>
    </source>
</evidence>
<dbReference type="SUPFAM" id="SSF53623">
    <property type="entry name" value="MurD-like peptide ligases, catalytic domain"/>
    <property type="match status" value="1"/>
</dbReference>
<dbReference type="EMBL" id="FRCX01000004">
    <property type="protein sequence ID" value="SHN06447.1"/>
    <property type="molecule type" value="Genomic_DNA"/>
</dbReference>
<name>A0A1M7NSI6_9BURK</name>
<dbReference type="Proteomes" id="UP000184339">
    <property type="component" value="Unassembled WGS sequence"/>
</dbReference>
<dbReference type="EC" id="6.3.2.30" evidence="4"/>